<keyword evidence="11" id="KW-0472">Membrane</keyword>
<keyword evidence="5 9" id="KW-0479">Metal-binding</keyword>
<keyword evidence="8 10" id="KW-0503">Monooxygenase</keyword>
<dbReference type="EMBL" id="KV419405">
    <property type="protein sequence ID" value="KZS94053.1"/>
    <property type="molecule type" value="Genomic_DNA"/>
</dbReference>
<dbReference type="GO" id="GO:0004497">
    <property type="term" value="F:monooxygenase activity"/>
    <property type="evidence" value="ECO:0007669"/>
    <property type="project" value="UniProtKB-KW"/>
</dbReference>
<comment type="cofactor">
    <cofactor evidence="1 9">
        <name>heme</name>
        <dbReference type="ChEBI" id="CHEBI:30413"/>
    </cofactor>
</comment>
<proteinExistence type="inferred from homology"/>
<dbReference type="PRINTS" id="PR00385">
    <property type="entry name" value="P450"/>
</dbReference>
<comment type="similarity">
    <text evidence="3 10">Belongs to the cytochrome P450 family.</text>
</comment>
<dbReference type="GO" id="GO:0005506">
    <property type="term" value="F:iron ion binding"/>
    <property type="evidence" value="ECO:0007669"/>
    <property type="project" value="InterPro"/>
</dbReference>
<evidence type="ECO:0000256" key="3">
    <source>
        <dbReference type="ARBA" id="ARBA00010617"/>
    </source>
</evidence>
<evidence type="ECO:0000313" key="13">
    <source>
        <dbReference type="Proteomes" id="UP000076722"/>
    </source>
</evidence>
<dbReference type="GO" id="GO:0020037">
    <property type="term" value="F:heme binding"/>
    <property type="evidence" value="ECO:0007669"/>
    <property type="project" value="InterPro"/>
</dbReference>
<dbReference type="InterPro" id="IPR002401">
    <property type="entry name" value="Cyt_P450_E_grp-I"/>
</dbReference>
<dbReference type="GO" id="GO:0016705">
    <property type="term" value="F:oxidoreductase activity, acting on paired donors, with incorporation or reduction of molecular oxygen"/>
    <property type="evidence" value="ECO:0007669"/>
    <property type="project" value="InterPro"/>
</dbReference>
<evidence type="ECO:0000256" key="11">
    <source>
        <dbReference type="SAM" id="Phobius"/>
    </source>
</evidence>
<gene>
    <name evidence="12" type="ORF">SISNIDRAFT_495139</name>
</gene>
<keyword evidence="6 10" id="KW-0560">Oxidoreductase</keyword>
<feature type="transmembrane region" description="Helical" evidence="11">
    <location>
        <begin position="18"/>
        <end position="38"/>
    </location>
</feature>
<evidence type="ECO:0000256" key="7">
    <source>
        <dbReference type="ARBA" id="ARBA00023004"/>
    </source>
</evidence>
<evidence type="ECO:0000256" key="6">
    <source>
        <dbReference type="ARBA" id="ARBA00023002"/>
    </source>
</evidence>
<dbReference type="InterPro" id="IPR017972">
    <property type="entry name" value="Cyt_P450_CS"/>
</dbReference>
<dbReference type="PANTHER" id="PTHR46300">
    <property type="entry name" value="P450, PUTATIVE (EUROFUNG)-RELATED-RELATED"/>
    <property type="match status" value="1"/>
</dbReference>
<dbReference type="Gene3D" id="1.10.630.10">
    <property type="entry name" value="Cytochrome P450"/>
    <property type="match status" value="1"/>
</dbReference>
<organism evidence="12 13">
    <name type="scientific">Sistotremastrum niveocremeum HHB9708</name>
    <dbReference type="NCBI Taxonomy" id="1314777"/>
    <lineage>
        <taxon>Eukaryota</taxon>
        <taxon>Fungi</taxon>
        <taxon>Dikarya</taxon>
        <taxon>Basidiomycota</taxon>
        <taxon>Agaricomycotina</taxon>
        <taxon>Agaricomycetes</taxon>
        <taxon>Sistotremastrales</taxon>
        <taxon>Sistotremastraceae</taxon>
        <taxon>Sertulicium</taxon>
        <taxon>Sertulicium niveocremeum</taxon>
    </lineage>
</organism>
<evidence type="ECO:0000256" key="5">
    <source>
        <dbReference type="ARBA" id="ARBA00022723"/>
    </source>
</evidence>
<reference evidence="12 13" key="1">
    <citation type="journal article" date="2016" name="Mol. Biol. Evol.">
        <title>Comparative Genomics of Early-Diverging Mushroom-Forming Fungi Provides Insights into the Origins of Lignocellulose Decay Capabilities.</title>
        <authorList>
            <person name="Nagy L.G."/>
            <person name="Riley R."/>
            <person name="Tritt A."/>
            <person name="Adam C."/>
            <person name="Daum C."/>
            <person name="Floudas D."/>
            <person name="Sun H."/>
            <person name="Yadav J.S."/>
            <person name="Pangilinan J."/>
            <person name="Larsson K.H."/>
            <person name="Matsuura K."/>
            <person name="Barry K."/>
            <person name="Labutti K."/>
            <person name="Kuo R."/>
            <person name="Ohm R.A."/>
            <person name="Bhattacharya S.S."/>
            <person name="Shirouzu T."/>
            <person name="Yoshinaga Y."/>
            <person name="Martin F.M."/>
            <person name="Grigoriev I.V."/>
            <person name="Hibbett D.S."/>
        </authorList>
    </citation>
    <scope>NUCLEOTIDE SEQUENCE [LARGE SCALE GENOMIC DNA]</scope>
    <source>
        <strain evidence="12 13">HHB9708</strain>
    </source>
</reference>
<dbReference type="OrthoDB" id="2789670at2759"/>
<dbReference type="CDD" id="cd11065">
    <property type="entry name" value="CYP64-like"/>
    <property type="match status" value="1"/>
</dbReference>
<name>A0A164VDA1_9AGAM</name>
<dbReference type="Proteomes" id="UP000076722">
    <property type="component" value="Unassembled WGS sequence"/>
</dbReference>
<dbReference type="AlphaFoldDB" id="A0A164VDA1"/>
<dbReference type="SUPFAM" id="SSF48264">
    <property type="entry name" value="Cytochrome P450"/>
    <property type="match status" value="1"/>
</dbReference>
<evidence type="ECO:0000313" key="12">
    <source>
        <dbReference type="EMBL" id="KZS94053.1"/>
    </source>
</evidence>
<evidence type="ECO:0000256" key="10">
    <source>
        <dbReference type="RuleBase" id="RU000461"/>
    </source>
</evidence>
<evidence type="ECO:0000256" key="4">
    <source>
        <dbReference type="ARBA" id="ARBA00022617"/>
    </source>
</evidence>
<dbReference type="PANTHER" id="PTHR46300:SF7">
    <property type="entry name" value="P450, PUTATIVE (EUROFUNG)-RELATED"/>
    <property type="match status" value="1"/>
</dbReference>
<dbReference type="InterPro" id="IPR036396">
    <property type="entry name" value="Cyt_P450_sf"/>
</dbReference>
<keyword evidence="11" id="KW-0812">Transmembrane</keyword>
<feature type="binding site" description="axial binding residue" evidence="9">
    <location>
        <position position="456"/>
    </location>
    <ligand>
        <name>heme</name>
        <dbReference type="ChEBI" id="CHEBI:30413"/>
    </ligand>
    <ligandPart>
        <name>Fe</name>
        <dbReference type="ChEBI" id="CHEBI:18248"/>
    </ligandPart>
</feature>
<keyword evidence="7 9" id="KW-0408">Iron</keyword>
<dbReference type="PROSITE" id="PS00086">
    <property type="entry name" value="CYTOCHROME_P450"/>
    <property type="match status" value="1"/>
</dbReference>
<keyword evidence="13" id="KW-1185">Reference proteome</keyword>
<evidence type="ECO:0000256" key="8">
    <source>
        <dbReference type="ARBA" id="ARBA00023033"/>
    </source>
</evidence>
<dbReference type="STRING" id="1314777.A0A164VDA1"/>
<dbReference type="InterPro" id="IPR001128">
    <property type="entry name" value="Cyt_P450"/>
</dbReference>
<dbReference type="PRINTS" id="PR00463">
    <property type="entry name" value="EP450I"/>
</dbReference>
<evidence type="ECO:0000256" key="9">
    <source>
        <dbReference type="PIRSR" id="PIRSR602401-1"/>
    </source>
</evidence>
<comment type="pathway">
    <text evidence="2">Secondary metabolite biosynthesis.</text>
</comment>
<dbReference type="InterPro" id="IPR050364">
    <property type="entry name" value="Cytochrome_P450_fung"/>
</dbReference>
<protein>
    <submittedName>
        <fullName evidence="12">Cytochrome P450</fullName>
    </submittedName>
</protein>
<dbReference type="Pfam" id="PF00067">
    <property type="entry name" value="p450"/>
    <property type="match status" value="1"/>
</dbReference>
<keyword evidence="4 9" id="KW-0349">Heme</keyword>
<sequence length="529" mass="59686">MVNDTAILEAPPAASNKALSIAFLFATYLAFLGLRSALNRLQSKSDGLPFPPGPKGLPLIGNVLDMPRKNPFVKYTEWAEIYGDIVGLKILGKPMVILNTYQAAKEILDKQSLIFSSRPRLPLVDMNSDWGSFLLLLPYGSQFQTSRRFMNSAVNPGAVREVQSVIQEQARTLLYRILKSPEFHQHNLLMQGAIILKIAYGHEVLDHDDHWIQVSEKATRCMEDLGNVGGHPVDLFPTILGKLPLWVWGKKTKRTLEGVKQSGIDMHIRPYEVVKEKHAKGLAHPSMTTRLIDENMQYDGTVSNAHDIAWSAGAVYGGGSDTTTTSLDFFVMAMMLYPEVQKKAQEQLDKLLQHDRLPTFEDMENLPYITALMKETLRWRPIVPAGFPHLSTQDAMYNNMHLPSGTIVLWNAWSILHDPEQYSHPEEFYPEHFLVPSEKQPLDPEDVAFGFGRRVCPGRHLARTSLWIAMASLLTLFEISCPIDEEGDPIKPETNYIDGVVSHPKPFKSVFKPRSEGYLKVLMEEREAK</sequence>
<evidence type="ECO:0000256" key="1">
    <source>
        <dbReference type="ARBA" id="ARBA00001971"/>
    </source>
</evidence>
<keyword evidence="11" id="KW-1133">Transmembrane helix</keyword>
<evidence type="ECO:0000256" key="2">
    <source>
        <dbReference type="ARBA" id="ARBA00005179"/>
    </source>
</evidence>
<accession>A0A164VDA1</accession>